<dbReference type="Proteomes" id="UP000231019">
    <property type="component" value="Unassembled WGS sequence"/>
</dbReference>
<dbReference type="SUPFAM" id="SSF48452">
    <property type="entry name" value="TPR-like"/>
    <property type="match status" value="1"/>
</dbReference>
<feature type="compositionally biased region" description="Polar residues" evidence="2">
    <location>
        <begin position="42"/>
        <end position="61"/>
    </location>
</feature>
<dbReference type="EMBL" id="PFFQ01000037">
    <property type="protein sequence ID" value="PIW16493.1"/>
    <property type="molecule type" value="Genomic_DNA"/>
</dbReference>
<dbReference type="SMART" id="SM00028">
    <property type="entry name" value="TPR"/>
    <property type="match status" value="2"/>
</dbReference>
<dbReference type="PROSITE" id="PS50005">
    <property type="entry name" value="TPR"/>
    <property type="match status" value="1"/>
</dbReference>
<proteinExistence type="predicted"/>
<sequence length="186" mass="19937">MTTISNRFDDPFINKGIQSPAQPASTTPASPAAPKEAVESPPKTTEAASPQDTSSVNGSRTYEFSEKDISFGASLGESSKLKSVQAVQSVQTVSLESEDPAALGAAKMLADEGKEAYKAQDYETATLFFEAACEYDAKSPVLAYNLGCCYQQTGNMDKALELFETAKALDPLNLDLKHRIEQKTVP</sequence>
<evidence type="ECO:0000256" key="1">
    <source>
        <dbReference type="PROSITE-ProRule" id="PRU00339"/>
    </source>
</evidence>
<keyword evidence="1" id="KW-0802">TPR repeat</keyword>
<protein>
    <submittedName>
        <fullName evidence="3">Uncharacterized protein</fullName>
    </submittedName>
</protein>
<organism evidence="3 4">
    <name type="scientific">bacterium (Candidatus Blackallbacteria) CG17_big_fil_post_rev_8_21_14_2_50_48_46</name>
    <dbReference type="NCBI Taxonomy" id="2014261"/>
    <lineage>
        <taxon>Bacteria</taxon>
        <taxon>Candidatus Blackallbacteria</taxon>
    </lineage>
</organism>
<dbReference type="InterPro" id="IPR019734">
    <property type="entry name" value="TPR_rpt"/>
</dbReference>
<dbReference type="AlphaFoldDB" id="A0A2M7G3Q2"/>
<dbReference type="Pfam" id="PF00515">
    <property type="entry name" value="TPR_1"/>
    <property type="match status" value="1"/>
</dbReference>
<feature type="repeat" description="TPR" evidence="1">
    <location>
        <begin position="140"/>
        <end position="173"/>
    </location>
</feature>
<gene>
    <name evidence="3" type="ORF">COW36_12055</name>
</gene>
<dbReference type="Gene3D" id="1.25.40.10">
    <property type="entry name" value="Tetratricopeptide repeat domain"/>
    <property type="match status" value="1"/>
</dbReference>
<evidence type="ECO:0000313" key="3">
    <source>
        <dbReference type="EMBL" id="PIW16493.1"/>
    </source>
</evidence>
<feature type="region of interest" description="Disordered" evidence="2">
    <location>
        <begin position="1"/>
        <end position="61"/>
    </location>
</feature>
<dbReference type="InterPro" id="IPR011990">
    <property type="entry name" value="TPR-like_helical_dom_sf"/>
</dbReference>
<comment type="caution">
    <text evidence="3">The sequence shown here is derived from an EMBL/GenBank/DDBJ whole genome shotgun (WGS) entry which is preliminary data.</text>
</comment>
<evidence type="ECO:0000313" key="4">
    <source>
        <dbReference type="Proteomes" id="UP000231019"/>
    </source>
</evidence>
<accession>A0A2M7G3Q2</accession>
<reference evidence="3 4" key="1">
    <citation type="submission" date="2017-09" db="EMBL/GenBank/DDBJ databases">
        <title>Depth-based differentiation of microbial function through sediment-hosted aquifers and enrichment of novel symbionts in the deep terrestrial subsurface.</title>
        <authorList>
            <person name="Probst A.J."/>
            <person name="Ladd B."/>
            <person name="Jarett J.K."/>
            <person name="Geller-Mcgrath D.E."/>
            <person name="Sieber C.M."/>
            <person name="Emerson J.B."/>
            <person name="Anantharaman K."/>
            <person name="Thomas B.C."/>
            <person name="Malmstrom R."/>
            <person name="Stieglmeier M."/>
            <person name="Klingl A."/>
            <person name="Woyke T."/>
            <person name="Ryan C.M."/>
            <person name="Banfield J.F."/>
        </authorList>
    </citation>
    <scope>NUCLEOTIDE SEQUENCE [LARGE SCALE GENOMIC DNA]</scope>
    <source>
        <strain evidence="3">CG17_big_fil_post_rev_8_21_14_2_50_48_46</strain>
    </source>
</reference>
<evidence type="ECO:0000256" key="2">
    <source>
        <dbReference type="SAM" id="MobiDB-lite"/>
    </source>
</evidence>
<name>A0A2M7G3Q2_9BACT</name>
<feature type="compositionally biased region" description="Low complexity" evidence="2">
    <location>
        <begin position="18"/>
        <end position="34"/>
    </location>
</feature>